<dbReference type="AlphaFoldDB" id="C8VCC0"/>
<evidence type="ECO:0000313" key="1">
    <source>
        <dbReference type="EMBL" id="CBF78412.1"/>
    </source>
</evidence>
<accession>C8VCC0</accession>
<proteinExistence type="predicted"/>
<dbReference type="GeneID" id="74897129"/>
<gene>
    <name evidence="1" type="ORF">ANIA_11561</name>
</gene>
<dbReference type="HOGENOM" id="CLU_2757770_0_0_1"/>
<dbReference type="RefSeq" id="XP_050467831.1">
    <property type="nucleotide sequence ID" value="XM_050611852.1"/>
</dbReference>
<dbReference type="Proteomes" id="UP000000560">
    <property type="component" value="Chromosome IV"/>
</dbReference>
<name>C8VCC0_EMENI</name>
<sequence length="70" mass="7789">MTIMHHTPPKELNNINQIQDCRGLEEVSQVMGPWFQVKGVKHRTNPKLLGLTDLKLTKYCCLTGAGLAGN</sequence>
<protein>
    <submittedName>
        <fullName evidence="1">Uncharacterized protein</fullName>
    </submittedName>
</protein>
<dbReference type="InParanoid" id="C8VCC0"/>
<evidence type="ECO:0000313" key="2">
    <source>
        <dbReference type="Proteomes" id="UP000000560"/>
    </source>
</evidence>
<reference evidence="2" key="2">
    <citation type="journal article" date="2009" name="Fungal Genet. Biol.">
        <title>The 2008 update of the Aspergillus nidulans genome annotation: a community effort.</title>
        <authorList>
            <person name="Wortman J.R."/>
            <person name="Gilsenan J.M."/>
            <person name="Joardar V."/>
            <person name="Deegan J."/>
            <person name="Clutterbuck J."/>
            <person name="Andersen M.R."/>
            <person name="Archer D."/>
            <person name="Bencina M."/>
            <person name="Braus G."/>
            <person name="Coutinho P."/>
            <person name="von Dohren H."/>
            <person name="Doonan J."/>
            <person name="Driessen A.J."/>
            <person name="Durek P."/>
            <person name="Espeso E."/>
            <person name="Fekete E."/>
            <person name="Flipphi M."/>
            <person name="Estrada C.G."/>
            <person name="Geysens S."/>
            <person name="Goldman G."/>
            <person name="de Groot P.W."/>
            <person name="Hansen K."/>
            <person name="Harris S.D."/>
            <person name="Heinekamp T."/>
            <person name="Helmstaedt K."/>
            <person name="Henrissat B."/>
            <person name="Hofmann G."/>
            <person name="Homan T."/>
            <person name="Horio T."/>
            <person name="Horiuchi H."/>
            <person name="James S."/>
            <person name="Jones M."/>
            <person name="Karaffa L."/>
            <person name="Karanyi Z."/>
            <person name="Kato M."/>
            <person name="Keller N."/>
            <person name="Kelly D.E."/>
            <person name="Kiel J.A."/>
            <person name="Kim J.M."/>
            <person name="van der Klei I.J."/>
            <person name="Klis F.M."/>
            <person name="Kovalchuk A."/>
            <person name="Krasevec N."/>
            <person name="Kubicek C.P."/>
            <person name="Liu B."/>
            <person name="Maccabe A."/>
            <person name="Meyer V."/>
            <person name="Mirabito P."/>
            <person name="Miskei M."/>
            <person name="Mos M."/>
            <person name="Mullins J."/>
            <person name="Nelson D.R."/>
            <person name="Nielsen J."/>
            <person name="Oakley B.R."/>
            <person name="Osmani S.A."/>
            <person name="Pakula T."/>
            <person name="Paszewski A."/>
            <person name="Paulsen I."/>
            <person name="Pilsyk S."/>
            <person name="Pocsi I."/>
            <person name="Punt P.J."/>
            <person name="Ram A.F."/>
            <person name="Ren Q."/>
            <person name="Robellet X."/>
            <person name="Robson G."/>
            <person name="Seiboth B."/>
            <person name="van Solingen P."/>
            <person name="Specht T."/>
            <person name="Sun J."/>
            <person name="Taheri-Talesh N."/>
            <person name="Takeshita N."/>
            <person name="Ussery D."/>
            <person name="vanKuyk P.A."/>
            <person name="Visser H."/>
            <person name="van de Vondervoort P.J."/>
            <person name="de Vries R.P."/>
            <person name="Walton J."/>
            <person name="Xiang X."/>
            <person name="Xiong Y."/>
            <person name="Zeng A.P."/>
            <person name="Brandt B.W."/>
            <person name="Cornell M.J."/>
            <person name="van den Hondel C.A."/>
            <person name="Visser J."/>
            <person name="Oliver S.G."/>
            <person name="Turner G."/>
        </authorList>
    </citation>
    <scope>GENOME REANNOTATION</scope>
    <source>
        <strain evidence="2">FGSC A4 / ATCC 38163 / CBS 112.46 / NRRL 194 / M139</strain>
    </source>
</reference>
<keyword evidence="2" id="KW-1185">Reference proteome</keyword>
<organism evidence="1 2">
    <name type="scientific">Emericella nidulans (strain FGSC A4 / ATCC 38163 / CBS 112.46 / NRRL 194 / M139)</name>
    <name type="common">Aspergillus nidulans</name>
    <dbReference type="NCBI Taxonomy" id="227321"/>
    <lineage>
        <taxon>Eukaryota</taxon>
        <taxon>Fungi</taxon>
        <taxon>Dikarya</taxon>
        <taxon>Ascomycota</taxon>
        <taxon>Pezizomycotina</taxon>
        <taxon>Eurotiomycetes</taxon>
        <taxon>Eurotiomycetidae</taxon>
        <taxon>Eurotiales</taxon>
        <taxon>Aspergillaceae</taxon>
        <taxon>Aspergillus</taxon>
        <taxon>Aspergillus subgen. Nidulantes</taxon>
    </lineage>
</organism>
<dbReference type="KEGG" id="ani:ANIA_11561"/>
<reference evidence="2" key="1">
    <citation type="journal article" date="2005" name="Nature">
        <title>Sequencing of Aspergillus nidulans and comparative analysis with A. fumigatus and A. oryzae.</title>
        <authorList>
            <person name="Galagan J.E."/>
            <person name="Calvo S.E."/>
            <person name="Cuomo C."/>
            <person name="Ma L.J."/>
            <person name="Wortman J.R."/>
            <person name="Batzoglou S."/>
            <person name="Lee S.I."/>
            <person name="Basturkmen M."/>
            <person name="Spevak C.C."/>
            <person name="Clutterbuck J."/>
            <person name="Kapitonov V."/>
            <person name="Jurka J."/>
            <person name="Scazzocchio C."/>
            <person name="Farman M."/>
            <person name="Butler J."/>
            <person name="Purcell S."/>
            <person name="Harris S."/>
            <person name="Braus G.H."/>
            <person name="Draht O."/>
            <person name="Busch S."/>
            <person name="D'Enfert C."/>
            <person name="Bouchier C."/>
            <person name="Goldman G.H."/>
            <person name="Bell-Pedersen D."/>
            <person name="Griffiths-Jones S."/>
            <person name="Doonan J.H."/>
            <person name="Yu J."/>
            <person name="Vienken K."/>
            <person name="Pain A."/>
            <person name="Freitag M."/>
            <person name="Selker E.U."/>
            <person name="Archer D.B."/>
            <person name="Penalva M.A."/>
            <person name="Oakley B.R."/>
            <person name="Momany M."/>
            <person name="Tanaka T."/>
            <person name="Kumagai T."/>
            <person name="Asai K."/>
            <person name="Machida M."/>
            <person name="Nierman W.C."/>
            <person name="Denning D.W."/>
            <person name="Caddick M."/>
            <person name="Hynes M."/>
            <person name="Paoletti M."/>
            <person name="Fischer R."/>
            <person name="Miller B."/>
            <person name="Dyer P."/>
            <person name="Sachs M.S."/>
            <person name="Osmani S.A."/>
            <person name="Birren B.W."/>
        </authorList>
    </citation>
    <scope>NUCLEOTIDE SEQUENCE [LARGE SCALE GENOMIC DNA]</scope>
    <source>
        <strain evidence="2">FGSC A4 / ATCC 38163 / CBS 112.46 / NRRL 194 / M139</strain>
    </source>
</reference>
<dbReference type="EMBL" id="BN001304">
    <property type="protein sequence ID" value="CBF78412.1"/>
    <property type="molecule type" value="Genomic_DNA"/>
</dbReference>